<evidence type="ECO:0000313" key="3">
    <source>
        <dbReference type="EMBL" id="SHE84942.1"/>
    </source>
</evidence>
<gene>
    <name evidence="3" type="ORF">SAMN02745225_01796</name>
</gene>
<feature type="compositionally biased region" description="Basic and acidic residues" evidence="1">
    <location>
        <begin position="111"/>
        <end position="126"/>
    </location>
</feature>
<keyword evidence="2" id="KW-0472">Membrane</keyword>
<reference evidence="4" key="1">
    <citation type="submission" date="2016-11" db="EMBL/GenBank/DDBJ databases">
        <authorList>
            <person name="Varghese N."/>
            <person name="Submissions S."/>
        </authorList>
    </citation>
    <scope>NUCLEOTIDE SEQUENCE [LARGE SCALE GENOMIC DNA]</scope>
    <source>
        <strain evidence="4">DSM 19514</strain>
    </source>
</reference>
<feature type="transmembrane region" description="Helical" evidence="2">
    <location>
        <begin position="49"/>
        <end position="67"/>
    </location>
</feature>
<dbReference type="OrthoDB" id="9992879at2"/>
<feature type="region of interest" description="Disordered" evidence="1">
    <location>
        <begin position="111"/>
        <end position="162"/>
    </location>
</feature>
<feature type="transmembrane region" description="Helical" evidence="2">
    <location>
        <begin position="12"/>
        <end position="29"/>
    </location>
</feature>
<dbReference type="Proteomes" id="UP000184295">
    <property type="component" value="Unassembled WGS sequence"/>
</dbReference>
<name>A0A1M4WVF2_9ACTN</name>
<protein>
    <submittedName>
        <fullName evidence="3">Uncharacterized protein</fullName>
    </submittedName>
</protein>
<keyword evidence="4" id="KW-1185">Reference proteome</keyword>
<keyword evidence="2" id="KW-1133">Transmembrane helix</keyword>
<sequence>MSTYLTKREKQIGAAIAVFTLAGFLFTWLPFIVSPNTYKAAKGAHPLEYLLVGVAMVVAALIGLLFSRRLIGGALFMILAFGPWGNSILLGFPALAFGAFTAFKRDPKTIAARREEAERRREERQAAKLAAKTGSKGGKPVPAPSKRYTPPQSSRRRTKKNN</sequence>
<accession>A0A1M4WVF2</accession>
<proteinExistence type="predicted"/>
<dbReference type="RefSeq" id="WP_072791528.1">
    <property type="nucleotide sequence ID" value="NZ_FQUL01000029.1"/>
</dbReference>
<dbReference type="AlphaFoldDB" id="A0A1M4WVF2"/>
<organism evidence="3 4">
    <name type="scientific">Ferrithrix thermotolerans DSM 19514</name>
    <dbReference type="NCBI Taxonomy" id="1121881"/>
    <lineage>
        <taxon>Bacteria</taxon>
        <taxon>Bacillati</taxon>
        <taxon>Actinomycetota</taxon>
        <taxon>Acidimicrobiia</taxon>
        <taxon>Acidimicrobiales</taxon>
        <taxon>Acidimicrobiaceae</taxon>
        <taxon>Ferrithrix</taxon>
    </lineage>
</organism>
<keyword evidence="2" id="KW-0812">Transmembrane</keyword>
<feature type="transmembrane region" description="Helical" evidence="2">
    <location>
        <begin position="74"/>
        <end position="100"/>
    </location>
</feature>
<evidence type="ECO:0000256" key="2">
    <source>
        <dbReference type="SAM" id="Phobius"/>
    </source>
</evidence>
<dbReference type="EMBL" id="FQUL01000029">
    <property type="protein sequence ID" value="SHE84942.1"/>
    <property type="molecule type" value="Genomic_DNA"/>
</dbReference>
<dbReference type="STRING" id="1121881.SAMN02745225_01796"/>
<evidence type="ECO:0000256" key="1">
    <source>
        <dbReference type="SAM" id="MobiDB-lite"/>
    </source>
</evidence>
<evidence type="ECO:0000313" key="4">
    <source>
        <dbReference type="Proteomes" id="UP000184295"/>
    </source>
</evidence>